<dbReference type="EMBL" id="CCKQ01008590">
    <property type="protein sequence ID" value="CDW80052.1"/>
    <property type="molecule type" value="Genomic_DNA"/>
</dbReference>
<dbReference type="GO" id="GO:0016758">
    <property type="term" value="F:hexosyltransferase activity"/>
    <property type="evidence" value="ECO:0007669"/>
    <property type="project" value="UniProtKB-ARBA"/>
</dbReference>
<protein>
    <recommendedName>
        <fullName evidence="1">Glycosyltransferase 2-like domain-containing protein</fullName>
    </recommendedName>
</protein>
<dbReference type="InterPro" id="IPR001173">
    <property type="entry name" value="Glyco_trans_2-like"/>
</dbReference>
<dbReference type="AlphaFoldDB" id="A0A078AEW5"/>
<dbReference type="Pfam" id="PF00535">
    <property type="entry name" value="Glycos_transf_2"/>
    <property type="match status" value="1"/>
</dbReference>
<accession>A0A078AEW5</accession>
<dbReference type="Proteomes" id="UP000039865">
    <property type="component" value="Unassembled WGS sequence"/>
</dbReference>
<feature type="domain" description="Glycosyltransferase 2-like" evidence="1">
    <location>
        <begin position="282"/>
        <end position="395"/>
    </location>
</feature>
<evidence type="ECO:0000313" key="2">
    <source>
        <dbReference type="EMBL" id="CDW80052.1"/>
    </source>
</evidence>
<name>A0A078AEW5_STYLE</name>
<proteinExistence type="predicted"/>
<reference evidence="2 3" key="1">
    <citation type="submission" date="2014-06" db="EMBL/GenBank/DDBJ databases">
        <authorList>
            <person name="Swart Estienne"/>
        </authorList>
    </citation>
    <scope>NUCLEOTIDE SEQUENCE [LARGE SCALE GENOMIC DNA]</scope>
    <source>
        <strain evidence="2 3">130c</strain>
    </source>
</reference>
<dbReference type="SUPFAM" id="SSF53448">
    <property type="entry name" value="Nucleotide-diphospho-sugar transferases"/>
    <property type="match status" value="1"/>
</dbReference>
<dbReference type="CDD" id="cd00761">
    <property type="entry name" value="Glyco_tranf_GTA_type"/>
    <property type="match status" value="1"/>
</dbReference>
<evidence type="ECO:0000259" key="1">
    <source>
        <dbReference type="Pfam" id="PF00535"/>
    </source>
</evidence>
<dbReference type="OrthoDB" id="419989at2759"/>
<gene>
    <name evidence="2" type="primary">Contig7000.g7491</name>
    <name evidence="2" type="ORF">STYLEM_9047</name>
</gene>
<dbReference type="InterPro" id="IPR029044">
    <property type="entry name" value="Nucleotide-diphossugar_trans"/>
</dbReference>
<sequence length="872" mass="103881">MHEVLVVVKNQQMIDKVSSNFKNEENIKFLESLDVEDFAKILQTHYNFVNGEYIVLIHAKTINKMDRTKEQISQMKTYSCNVIVSDIDIVNEVGELLDNSYLINIDYARNLDQIIFKLDFRFEASLMIRKGYLAQFMRNSTQLNRYYLVDQIVKDDQVCHMNASQIQISLINYQESYIDSINRLQQDSLKYLQYNAFLNDKNIRVTTQQFFKIINCTFDFLGCDEEILDIIGHLLIMNYLTDRQLQAHHLKLKYLNQTDFIFNYLTKLKKVRENLIEYPLVSVIMASYNRDYYLLKSIQYVLQQTYVNWELLISDDGSNNPKTLQILQLAQNHPRIRVFYLYTNQYNVFAYNHAITQARGEYLAIHDDDDIMMPYRLEYQVDYLRKNSEYEICAAGFIHASEIGKPFAYGSNYERSFADTYFSFLIQNHVAHSTITVKLTQRMKQHFIYNHQTACDYSLWLKLLFELNEDIKFAVLGNYVTGIRYHNKRLTYQNYEASHYTKWMPLKQIEIAEKIYPEIFDRMGAQCFQRLFYTLRFDSGNIEVSQDQDIQTYFISILKALQKQPSMSYQDIKSFDRTFNQLYQGYIYSLRNNMISIMPSKRTFACIYHHGNIQPLLIHIDQLKVYVDYFIVIYLTTSAESVRIKDLQKNKVIKDNKQKISFELKKVSVEQVETYKKEVNDEMFQFFVNHLVQQNISYHEYVIIAQSTELINPYQLRRFQKLNTDFGIFGLRKHFSRQNQDNEQYIRSKIMTYQLFEKMGFKKARDFVIDPDIFKQINQPVFEDKLQTLFFNDDYYNIHTMKDAGIYFEDYDCGDLYNDQNLSSINNAKTQQEMSFAEKRKLSNFYGTIQDQLKSQCPIKHKKVSSRPYTEL</sequence>
<organism evidence="2 3">
    <name type="scientific">Stylonychia lemnae</name>
    <name type="common">Ciliate</name>
    <dbReference type="NCBI Taxonomy" id="5949"/>
    <lineage>
        <taxon>Eukaryota</taxon>
        <taxon>Sar</taxon>
        <taxon>Alveolata</taxon>
        <taxon>Ciliophora</taxon>
        <taxon>Intramacronucleata</taxon>
        <taxon>Spirotrichea</taxon>
        <taxon>Stichotrichia</taxon>
        <taxon>Sporadotrichida</taxon>
        <taxon>Oxytrichidae</taxon>
        <taxon>Stylonychinae</taxon>
        <taxon>Stylonychia</taxon>
    </lineage>
</organism>
<evidence type="ECO:0000313" key="3">
    <source>
        <dbReference type="Proteomes" id="UP000039865"/>
    </source>
</evidence>
<dbReference type="InParanoid" id="A0A078AEW5"/>
<dbReference type="PANTHER" id="PTHR22916:SF3">
    <property type="entry name" value="UDP-GLCNAC:BETAGAL BETA-1,3-N-ACETYLGLUCOSAMINYLTRANSFERASE-LIKE PROTEIN 1"/>
    <property type="match status" value="1"/>
</dbReference>
<dbReference type="Gene3D" id="3.90.550.10">
    <property type="entry name" value="Spore Coat Polysaccharide Biosynthesis Protein SpsA, Chain A"/>
    <property type="match status" value="1"/>
</dbReference>
<keyword evidence="3" id="KW-1185">Reference proteome</keyword>
<dbReference type="PANTHER" id="PTHR22916">
    <property type="entry name" value="GLYCOSYLTRANSFERASE"/>
    <property type="match status" value="1"/>
</dbReference>